<name>M2YXY0_9NOCA</name>
<sequence length="65" mass="7245">MADVPDLSKLSNEQLEAIGNQVLRTLAKRLRSGPRADPIGPYDKHTSNHLRNTIVAEEESAPFFE</sequence>
<keyword evidence="2" id="KW-1185">Reference proteome</keyword>
<dbReference type="AlphaFoldDB" id="M2YXY0"/>
<dbReference type="EMBL" id="AOEX01000016">
    <property type="protein sequence ID" value="EME66850.1"/>
    <property type="molecule type" value="Genomic_DNA"/>
</dbReference>
<organism evidence="1 2">
    <name type="scientific">Rhodococcus ruber BKS 20-38</name>
    <dbReference type="NCBI Taxonomy" id="1278076"/>
    <lineage>
        <taxon>Bacteria</taxon>
        <taxon>Bacillati</taxon>
        <taxon>Actinomycetota</taxon>
        <taxon>Actinomycetes</taxon>
        <taxon>Mycobacteriales</taxon>
        <taxon>Nocardiaceae</taxon>
        <taxon>Rhodococcus</taxon>
    </lineage>
</organism>
<reference evidence="1 2" key="1">
    <citation type="journal article" date="2013" name="Genome Announc.">
        <title>Draft Genome Sequence of Rhodococcus ruber Strain BKS 20-38.</title>
        <authorList>
            <person name="Bala M."/>
            <person name="Kumar S."/>
            <person name="Raghava G.P."/>
            <person name="Mayilraj S."/>
        </authorList>
    </citation>
    <scope>NUCLEOTIDE SEQUENCE [LARGE SCALE GENOMIC DNA]</scope>
    <source>
        <strain evidence="1 2">BKS 20-38</strain>
    </source>
</reference>
<comment type="caution">
    <text evidence="1">The sequence shown here is derived from an EMBL/GenBank/DDBJ whole genome shotgun (WGS) entry which is preliminary data.</text>
</comment>
<protein>
    <submittedName>
        <fullName evidence="1">Uncharacterized protein</fullName>
    </submittedName>
</protein>
<gene>
    <name evidence="1" type="ORF">G352_02899</name>
</gene>
<proteinExistence type="predicted"/>
<accession>M2YXY0</accession>
<dbReference type="Proteomes" id="UP000011731">
    <property type="component" value="Unassembled WGS sequence"/>
</dbReference>
<evidence type="ECO:0000313" key="1">
    <source>
        <dbReference type="EMBL" id="EME66850.1"/>
    </source>
</evidence>
<dbReference type="PATRIC" id="fig|1278076.4.peg.601"/>
<dbReference type="RefSeq" id="WP_003934664.1">
    <property type="nucleotide sequence ID" value="NZ_AOEX01000016.1"/>
</dbReference>
<evidence type="ECO:0000313" key="2">
    <source>
        <dbReference type="Proteomes" id="UP000011731"/>
    </source>
</evidence>